<dbReference type="EMBL" id="JASBNA010000008">
    <property type="protein sequence ID" value="KAK7689464.1"/>
    <property type="molecule type" value="Genomic_DNA"/>
</dbReference>
<protein>
    <submittedName>
        <fullName evidence="1">Uncharacterized protein</fullName>
    </submittedName>
</protein>
<proteinExistence type="predicted"/>
<sequence length="111" mass="12302">MARHGLGFVASTAKFDCGEDFLSLNKVEVYSAYLPSDFNNRLSDSVDLSSETYRPNRSDVLSILICTWRVYLHPSAGRTEPSVPSCQDHAIQMYGGRKYFASTTSASLIVL</sequence>
<evidence type="ECO:0000313" key="1">
    <source>
        <dbReference type="EMBL" id="KAK7689464.1"/>
    </source>
</evidence>
<dbReference type="AlphaFoldDB" id="A0AAW0GDN8"/>
<evidence type="ECO:0000313" key="2">
    <source>
        <dbReference type="Proteomes" id="UP001385951"/>
    </source>
</evidence>
<name>A0AAW0GDN8_9APHY</name>
<dbReference type="Proteomes" id="UP001385951">
    <property type="component" value="Unassembled WGS sequence"/>
</dbReference>
<reference evidence="1 2" key="1">
    <citation type="submission" date="2022-09" db="EMBL/GenBank/DDBJ databases">
        <authorList>
            <person name="Palmer J.M."/>
        </authorList>
    </citation>
    <scope>NUCLEOTIDE SEQUENCE [LARGE SCALE GENOMIC DNA]</scope>
    <source>
        <strain evidence="1 2">DSM 7382</strain>
    </source>
</reference>
<keyword evidence="2" id="KW-1185">Reference proteome</keyword>
<organism evidence="1 2">
    <name type="scientific">Cerrena zonata</name>
    <dbReference type="NCBI Taxonomy" id="2478898"/>
    <lineage>
        <taxon>Eukaryota</taxon>
        <taxon>Fungi</taxon>
        <taxon>Dikarya</taxon>
        <taxon>Basidiomycota</taxon>
        <taxon>Agaricomycotina</taxon>
        <taxon>Agaricomycetes</taxon>
        <taxon>Polyporales</taxon>
        <taxon>Cerrenaceae</taxon>
        <taxon>Cerrena</taxon>
    </lineage>
</organism>
<accession>A0AAW0GDN8</accession>
<comment type="caution">
    <text evidence="1">The sequence shown here is derived from an EMBL/GenBank/DDBJ whole genome shotgun (WGS) entry which is preliminary data.</text>
</comment>
<gene>
    <name evidence="1" type="ORF">QCA50_007256</name>
</gene>